<reference evidence="1 2" key="1">
    <citation type="submission" date="2023-01" db="EMBL/GenBank/DDBJ databases">
        <title>Analysis of 21 Apiospora genomes using comparative genomics revels a genus with tremendous synthesis potential of carbohydrate active enzymes and secondary metabolites.</title>
        <authorList>
            <person name="Sorensen T."/>
        </authorList>
    </citation>
    <scope>NUCLEOTIDE SEQUENCE [LARGE SCALE GENOMIC DNA]</scope>
    <source>
        <strain evidence="1 2">CBS 20057</strain>
    </source>
</reference>
<comment type="caution">
    <text evidence="1">The sequence shown here is derived from an EMBL/GenBank/DDBJ whole genome shotgun (WGS) entry which is preliminary data.</text>
</comment>
<evidence type="ECO:0000313" key="2">
    <source>
        <dbReference type="Proteomes" id="UP001396898"/>
    </source>
</evidence>
<organism evidence="1 2">
    <name type="scientific">Apiospora marii</name>
    <dbReference type="NCBI Taxonomy" id="335849"/>
    <lineage>
        <taxon>Eukaryota</taxon>
        <taxon>Fungi</taxon>
        <taxon>Dikarya</taxon>
        <taxon>Ascomycota</taxon>
        <taxon>Pezizomycotina</taxon>
        <taxon>Sordariomycetes</taxon>
        <taxon>Xylariomycetidae</taxon>
        <taxon>Amphisphaeriales</taxon>
        <taxon>Apiosporaceae</taxon>
        <taxon>Apiospora</taxon>
    </lineage>
</organism>
<dbReference type="Proteomes" id="UP001396898">
    <property type="component" value="Unassembled WGS sequence"/>
</dbReference>
<keyword evidence="2" id="KW-1185">Reference proteome</keyword>
<evidence type="ECO:0000313" key="1">
    <source>
        <dbReference type="EMBL" id="KAK8006364.1"/>
    </source>
</evidence>
<gene>
    <name evidence="1" type="ORF">PG991_012661</name>
</gene>
<name>A0ABR1RAB7_9PEZI</name>
<dbReference type="EMBL" id="JAQQWI010000017">
    <property type="protein sequence ID" value="KAK8006364.1"/>
    <property type="molecule type" value="Genomic_DNA"/>
</dbReference>
<accession>A0ABR1RAB7</accession>
<protein>
    <submittedName>
        <fullName evidence="1">Uncharacterized protein</fullName>
    </submittedName>
</protein>
<proteinExistence type="predicted"/>
<sequence length="100" mass="10772">MYQGLACSEAALISEKVEVEGVNNKGQDGMQRITKIDQAEQPDSQKSECTVLRRLALASLKGCQLIAVAICGSWSTWTGSPVSNPEMGIETRFQRGAARA</sequence>